<name>A0A9N8KSV7_9PEZI</name>
<comment type="caution">
    <text evidence="6">The sequence shown here is derived from an EMBL/GenBank/DDBJ whole genome shotgun (WGS) entry which is preliminary data.</text>
</comment>
<comment type="subcellular location">
    <subcellularLocation>
        <location evidence="1">Membrane</location>
    </subcellularLocation>
</comment>
<evidence type="ECO:0000256" key="1">
    <source>
        <dbReference type="ARBA" id="ARBA00004370"/>
    </source>
</evidence>
<evidence type="ECO:0000256" key="2">
    <source>
        <dbReference type="ARBA" id="ARBA00009444"/>
    </source>
</evidence>
<keyword evidence="3" id="KW-0472">Membrane</keyword>
<gene>
    <name evidence="6" type="ORF">AWRI4620_LOCUS6487</name>
</gene>
<dbReference type="Proteomes" id="UP000745764">
    <property type="component" value="Unassembled WGS sequence"/>
</dbReference>
<evidence type="ECO:0000313" key="6">
    <source>
        <dbReference type="EMBL" id="CAD0112232.1"/>
    </source>
</evidence>
<dbReference type="AlphaFoldDB" id="A0A9N8KSV7"/>
<proteinExistence type="inferred from homology"/>
<evidence type="ECO:0000256" key="3">
    <source>
        <dbReference type="ARBA" id="ARBA00023136"/>
    </source>
</evidence>
<dbReference type="InterPro" id="IPR028144">
    <property type="entry name" value="CYSTM_dom"/>
</dbReference>
<accession>A0A9N8KSV7</accession>
<dbReference type="EMBL" id="CAINUL010000014">
    <property type="protein sequence ID" value="CAD0112232.1"/>
    <property type="molecule type" value="Genomic_DNA"/>
</dbReference>
<sequence>MGQYDAPSGPPPTYSAPAASSGHGEAANYYGDSSAPAAPQGAYYPPQQGYASPAPDPSRGFMPPGQQQGYPPQGYPPQQGYPQQGQPMYYQQQGYPPPQGYVQQQQQHSGSGAGGICAGVLSALACCCCLDILF</sequence>
<evidence type="ECO:0000259" key="5">
    <source>
        <dbReference type="Pfam" id="PF12734"/>
    </source>
</evidence>
<feature type="compositionally biased region" description="Low complexity" evidence="4">
    <location>
        <begin position="35"/>
        <end position="51"/>
    </location>
</feature>
<reference evidence="6" key="1">
    <citation type="submission" date="2020-06" db="EMBL/GenBank/DDBJ databases">
        <authorList>
            <person name="Onetto C."/>
        </authorList>
    </citation>
    <scope>NUCLEOTIDE SEQUENCE</scope>
</reference>
<evidence type="ECO:0000256" key="4">
    <source>
        <dbReference type="SAM" id="MobiDB-lite"/>
    </source>
</evidence>
<organism evidence="6 7">
    <name type="scientific">Aureobasidium uvarum</name>
    <dbReference type="NCBI Taxonomy" id="2773716"/>
    <lineage>
        <taxon>Eukaryota</taxon>
        <taxon>Fungi</taxon>
        <taxon>Dikarya</taxon>
        <taxon>Ascomycota</taxon>
        <taxon>Pezizomycotina</taxon>
        <taxon>Dothideomycetes</taxon>
        <taxon>Dothideomycetidae</taxon>
        <taxon>Dothideales</taxon>
        <taxon>Saccotheciaceae</taxon>
        <taxon>Aureobasidium</taxon>
    </lineage>
</organism>
<comment type="similarity">
    <text evidence="2">Belongs to the CYSTM1 family.</text>
</comment>
<dbReference type="Pfam" id="PF12734">
    <property type="entry name" value="CYSTM"/>
    <property type="match status" value="1"/>
</dbReference>
<keyword evidence="7" id="KW-1185">Reference proteome</keyword>
<dbReference type="GO" id="GO:0016020">
    <property type="term" value="C:membrane"/>
    <property type="evidence" value="ECO:0007669"/>
    <property type="project" value="UniProtKB-SubCell"/>
</dbReference>
<evidence type="ECO:0000313" key="7">
    <source>
        <dbReference type="Proteomes" id="UP000745764"/>
    </source>
</evidence>
<feature type="domain" description="Cysteine-rich transmembrane" evidence="5">
    <location>
        <begin position="87"/>
        <end position="134"/>
    </location>
</feature>
<feature type="region of interest" description="Disordered" evidence="4">
    <location>
        <begin position="1"/>
        <end position="111"/>
    </location>
</feature>
<feature type="compositionally biased region" description="Low complexity" evidence="4">
    <location>
        <begin position="63"/>
        <end position="107"/>
    </location>
</feature>
<protein>
    <recommendedName>
        <fullName evidence="5">Cysteine-rich transmembrane domain-containing protein</fullName>
    </recommendedName>
</protein>